<dbReference type="SMART" id="SM00726">
    <property type="entry name" value="UIM"/>
    <property type="match status" value="3"/>
</dbReference>
<dbReference type="PROSITE" id="PS50330">
    <property type="entry name" value="UIM"/>
    <property type="match status" value="1"/>
</dbReference>
<protein>
    <submittedName>
        <fullName evidence="2">Uncharacterized protein</fullName>
    </submittedName>
</protein>
<evidence type="ECO:0000313" key="3">
    <source>
        <dbReference type="Proteomes" id="UP000672032"/>
    </source>
</evidence>
<feature type="region of interest" description="Disordered" evidence="1">
    <location>
        <begin position="520"/>
        <end position="540"/>
    </location>
</feature>
<dbReference type="Pfam" id="PF23625">
    <property type="entry name" value="UIM_2"/>
    <property type="match status" value="3"/>
</dbReference>
<gene>
    <name evidence="2" type="ORF">DSL72_001437</name>
</gene>
<reference evidence="2" key="1">
    <citation type="submission" date="2020-10" db="EMBL/GenBank/DDBJ databases">
        <title>Genome Sequence of Monilinia vaccinii-corymbosi Sheds Light on Mummy Berry Disease Infection of Blueberry and Mating Type.</title>
        <authorList>
            <person name="Yow A.G."/>
            <person name="Zhang Y."/>
            <person name="Bansal K."/>
            <person name="Eacker S.M."/>
            <person name="Sullivan S."/>
            <person name="Liachko I."/>
            <person name="Cubeta M.A."/>
            <person name="Rollins J.A."/>
            <person name="Ashrafi H."/>
        </authorList>
    </citation>
    <scope>NUCLEOTIDE SEQUENCE</scope>
    <source>
        <strain evidence="2">RL-1</strain>
    </source>
</reference>
<proteinExistence type="predicted"/>
<sequence length="937" mass="107343">MQRKWKYLPGPSSLHETIFANEEPSLEIQLLTKLSLSQCSSVQTPLEPYLEENQKSKTCTIHGDFKDDNDEILDWYTSLKKLFDIYVTESSSRSSFHAEAESQGLQRENTKDHLMNDPGHYNHRMKSSFPLPLEKITTQNNLESRGYLARMFHFLNTLLTYLRFNSWIVDRAKSSILKFIPKYINTSFDGIFNLAIPRYSKTGKKLPNQPPCPARANRELRSAWTMTRNEDVIRMYRPRPHRVPAKSRKTVFHRGPTPHKRFMINPSKPFAKFALKSYRVKKSSARPNRKPLAELSGLVAFGYRNHKIKTMQRSRATRSTSINTRFNANSIFWSLPSSISDIKVIFHNYSPVDCVAERDENFNEEFASSFRVTNEPIRDQEKGITDADKPDSFKRLFSTIRVQNESPEQSMVRKRRRREIVYDSSSDDDLAGLGEPRKILRLHEKESTDKAKAREPITVERVRELMSIGRSTGYAGILACGTMEAEMVRRKPLTISDLCSDKMEIDDEPCKNLETTLPNEKAASQPVSQPTRPRLTRGQPMAKCWDRAPTQGQPMIGYGSVAMTRSGAQTNRGAMKTLPQKLSVSYLRQLQHRVSDIMKFIKNTPSTSGDASSSKLREMKRELQEIRDKAVSAKPPAQDGDRQRAARIIRSIESSNNIKDGYLNHNTDPSAWYNHEDYDADKISKTIDVEFDQLVSEIRLLPPDGLRKRMVIRARYLKRQRYLTEQRDLFYEDENCDDLEFDEKDFEEDEEPGVPAKRFENLSETYRNAIAAWKPMPKDAAYNSGCKENARRFPIRQGGKNEAMNEGMCSAVPSPLSKTWQDGVACEQEDIDRAIKASLDADFNAATRKPRDQGLHADRTFGEPSEVLDEDAEMQHAVMLSLNQGRHAEAMSQAIDHTSIEPWMDMWDNTKTEEEQLQRAIALSLEASRGGDAEDDD</sequence>
<dbReference type="AlphaFoldDB" id="A0A8A3P9A7"/>
<organism evidence="2 3">
    <name type="scientific">Monilinia vaccinii-corymbosi</name>
    <dbReference type="NCBI Taxonomy" id="61207"/>
    <lineage>
        <taxon>Eukaryota</taxon>
        <taxon>Fungi</taxon>
        <taxon>Dikarya</taxon>
        <taxon>Ascomycota</taxon>
        <taxon>Pezizomycotina</taxon>
        <taxon>Leotiomycetes</taxon>
        <taxon>Helotiales</taxon>
        <taxon>Sclerotiniaceae</taxon>
        <taxon>Monilinia</taxon>
    </lineage>
</organism>
<dbReference type="InterPro" id="IPR003903">
    <property type="entry name" value="UIM_dom"/>
</dbReference>
<evidence type="ECO:0000313" key="2">
    <source>
        <dbReference type="EMBL" id="QSZ31868.1"/>
    </source>
</evidence>
<name>A0A8A3P9A7_9HELO</name>
<dbReference type="Proteomes" id="UP000672032">
    <property type="component" value="Chromosome 2"/>
</dbReference>
<keyword evidence="3" id="KW-1185">Reference proteome</keyword>
<evidence type="ECO:0000256" key="1">
    <source>
        <dbReference type="SAM" id="MobiDB-lite"/>
    </source>
</evidence>
<accession>A0A8A3P9A7</accession>
<dbReference type="EMBL" id="CP063406">
    <property type="protein sequence ID" value="QSZ31868.1"/>
    <property type="molecule type" value="Genomic_DNA"/>
</dbReference>
<dbReference type="OrthoDB" id="3565243at2759"/>